<accession>A0A2I1JZ50</accession>
<keyword evidence="2" id="KW-0489">Methyltransferase</keyword>
<dbReference type="Pfam" id="PF01717">
    <property type="entry name" value="Meth_synt_2"/>
    <property type="match status" value="1"/>
</dbReference>
<dbReference type="InterPro" id="IPR002629">
    <property type="entry name" value="Met_Synth_C/arc"/>
</dbReference>
<dbReference type="GO" id="GO:0003871">
    <property type="term" value="F:5-methyltetrahydropteroyltriglutamate-homocysteine S-methyltransferase activity"/>
    <property type="evidence" value="ECO:0007669"/>
    <property type="project" value="InterPro"/>
</dbReference>
<name>A0A2I1JZ50_9LACT</name>
<dbReference type="GO" id="GO:0009086">
    <property type="term" value="P:methionine biosynthetic process"/>
    <property type="evidence" value="ECO:0007669"/>
    <property type="project" value="InterPro"/>
</dbReference>
<evidence type="ECO:0000313" key="2">
    <source>
        <dbReference type="EMBL" id="PKY88659.1"/>
    </source>
</evidence>
<proteinExistence type="predicted"/>
<dbReference type="InterPro" id="IPR038071">
    <property type="entry name" value="UROD/MetE-like_sf"/>
</dbReference>
<sequence>MKNANVVSQLHVCRGNFTRQESSLLEGNYEKLSDFFASIDADMLTLEMSTPRAGSVDALFKNPQLKDKVALGVGVVNPRIDHIETADEIIVSVEQAMKYIDDPQRIWLNPDCGFATFQNRPMNPMQIVERKMEAMVEAQEKLRHKYC</sequence>
<protein>
    <submittedName>
        <fullName evidence="2">Methylcobamide--CoM methyltransferase</fullName>
    </submittedName>
</protein>
<feature type="domain" description="Cobalamin-independent methionine synthase MetE C-terminal/archaeal" evidence="1">
    <location>
        <begin position="34"/>
        <end position="138"/>
    </location>
</feature>
<dbReference type="GO" id="GO:0032259">
    <property type="term" value="P:methylation"/>
    <property type="evidence" value="ECO:0007669"/>
    <property type="project" value="UniProtKB-KW"/>
</dbReference>
<dbReference type="PANTHER" id="PTHR43844">
    <property type="entry name" value="METHIONINE SYNTHASE"/>
    <property type="match status" value="1"/>
</dbReference>
<dbReference type="AlphaFoldDB" id="A0A2I1JZ50"/>
<gene>
    <name evidence="2" type="ORF">CYJ57_04955</name>
</gene>
<comment type="caution">
    <text evidence="2">The sequence shown here is derived from an EMBL/GenBank/DDBJ whole genome shotgun (WGS) entry which is preliminary data.</text>
</comment>
<dbReference type="Gene3D" id="3.20.20.210">
    <property type="match status" value="1"/>
</dbReference>
<dbReference type="SUPFAM" id="SSF51726">
    <property type="entry name" value="UROD/MetE-like"/>
    <property type="match status" value="1"/>
</dbReference>
<reference evidence="2 3" key="1">
    <citation type="submission" date="2017-12" db="EMBL/GenBank/DDBJ databases">
        <title>Phylogenetic diversity of female urinary microbiome.</title>
        <authorList>
            <person name="Thomas-White K."/>
            <person name="Wolfe A.J."/>
        </authorList>
    </citation>
    <scope>NUCLEOTIDE SEQUENCE [LARGE SCALE GENOMIC DNA]</scope>
    <source>
        <strain evidence="2 3">UMB0898</strain>
    </source>
</reference>
<evidence type="ECO:0000313" key="3">
    <source>
        <dbReference type="Proteomes" id="UP000234384"/>
    </source>
</evidence>
<evidence type="ECO:0000259" key="1">
    <source>
        <dbReference type="Pfam" id="PF01717"/>
    </source>
</evidence>
<dbReference type="PANTHER" id="PTHR43844:SF1">
    <property type="entry name" value="METHIONINE SYNTHASE"/>
    <property type="match status" value="1"/>
</dbReference>
<organism evidence="2 3">
    <name type="scientific">Falseniella ignava</name>
    <dbReference type="NCBI Taxonomy" id="137730"/>
    <lineage>
        <taxon>Bacteria</taxon>
        <taxon>Bacillati</taxon>
        <taxon>Bacillota</taxon>
        <taxon>Bacilli</taxon>
        <taxon>Lactobacillales</taxon>
        <taxon>Aerococcaceae</taxon>
        <taxon>Falseniella</taxon>
    </lineage>
</organism>
<dbReference type="GO" id="GO:0008270">
    <property type="term" value="F:zinc ion binding"/>
    <property type="evidence" value="ECO:0007669"/>
    <property type="project" value="InterPro"/>
</dbReference>
<dbReference type="Proteomes" id="UP000234384">
    <property type="component" value="Unassembled WGS sequence"/>
</dbReference>
<dbReference type="EMBL" id="PKHE01000011">
    <property type="protein sequence ID" value="PKY88659.1"/>
    <property type="molecule type" value="Genomic_DNA"/>
</dbReference>
<dbReference type="OrthoDB" id="244285at2"/>
<keyword evidence="2" id="KW-0808">Transferase</keyword>